<protein>
    <submittedName>
        <fullName evidence="1">Class I SAM-dependent methyltransferase</fullName>
    </submittedName>
</protein>
<dbReference type="Pfam" id="PF13578">
    <property type="entry name" value="Methyltransf_24"/>
    <property type="match status" value="1"/>
</dbReference>
<dbReference type="InterPro" id="IPR029063">
    <property type="entry name" value="SAM-dependent_MTases_sf"/>
</dbReference>
<keyword evidence="1" id="KW-0489">Methyltransferase</keyword>
<proteinExistence type="predicted"/>
<organism evidence="1 2">
    <name type="scientific">Roseomonas nitratireducens</name>
    <dbReference type="NCBI Taxonomy" id="2820810"/>
    <lineage>
        <taxon>Bacteria</taxon>
        <taxon>Pseudomonadati</taxon>
        <taxon>Pseudomonadota</taxon>
        <taxon>Alphaproteobacteria</taxon>
        <taxon>Acetobacterales</taxon>
        <taxon>Roseomonadaceae</taxon>
        <taxon>Roseomonas</taxon>
    </lineage>
</organism>
<dbReference type="EMBL" id="JAGIYZ010000010">
    <property type="protein sequence ID" value="MBP0464557.1"/>
    <property type="molecule type" value="Genomic_DNA"/>
</dbReference>
<reference evidence="1 2" key="1">
    <citation type="submission" date="2021-03" db="EMBL/GenBank/DDBJ databases">
        <authorList>
            <person name="So Y."/>
        </authorList>
    </citation>
    <scope>NUCLEOTIDE SEQUENCE [LARGE SCALE GENOMIC DNA]</scope>
    <source>
        <strain evidence="1 2">PWR1</strain>
    </source>
</reference>
<dbReference type="SUPFAM" id="SSF53335">
    <property type="entry name" value="S-adenosyl-L-methionine-dependent methyltransferases"/>
    <property type="match status" value="1"/>
</dbReference>
<dbReference type="RefSeq" id="WP_209351961.1">
    <property type="nucleotide sequence ID" value="NZ_JAGIYZ010000010.1"/>
</dbReference>
<dbReference type="Proteomes" id="UP000680815">
    <property type="component" value="Unassembled WGS sequence"/>
</dbReference>
<gene>
    <name evidence="1" type="ORF">J5Y09_11625</name>
</gene>
<dbReference type="GO" id="GO:0032259">
    <property type="term" value="P:methylation"/>
    <property type="evidence" value="ECO:0007669"/>
    <property type="project" value="UniProtKB-KW"/>
</dbReference>
<keyword evidence="1" id="KW-0808">Transferase</keyword>
<keyword evidence="2" id="KW-1185">Reference proteome</keyword>
<accession>A0ABS4ATD2</accession>
<sequence length="263" mass="27578">MPGEDEEVLRAVTYQEYFARGLAAVQGFITPGAAAAVTAILDLQARAGIGGTLAEIGTFHGKTFVGLALAARRDEAVVGVDLFVHQGQDFEATLRGHCSAFGIDETRYRLHRGPSTGLAVSAWRRLLGTPARFVHVDGEHGRGAVRHDLALAAAHLAPGGVILVDDVFHPWFPNVTAGVMDVLEGRVDLRAVALLDRQGPLIAGGPKLLVTSAEDEALYKEALVAALRGNLVGEAGFLTSRPAVFNFDEGVRPAPPAAPAPGA</sequence>
<dbReference type="GO" id="GO:0008168">
    <property type="term" value="F:methyltransferase activity"/>
    <property type="evidence" value="ECO:0007669"/>
    <property type="project" value="UniProtKB-KW"/>
</dbReference>
<comment type="caution">
    <text evidence="1">The sequence shown here is derived from an EMBL/GenBank/DDBJ whole genome shotgun (WGS) entry which is preliminary data.</text>
</comment>
<name>A0ABS4ATD2_9PROT</name>
<dbReference type="Gene3D" id="3.40.50.150">
    <property type="entry name" value="Vaccinia Virus protein VP39"/>
    <property type="match status" value="1"/>
</dbReference>
<evidence type="ECO:0000313" key="2">
    <source>
        <dbReference type="Proteomes" id="UP000680815"/>
    </source>
</evidence>
<evidence type="ECO:0000313" key="1">
    <source>
        <dbReference type="EMBL" id="MBP0464557.1"/>
    </source>
</evidence>